<sequence length="184" mass="20574">MVYYRADICVFNVTGCIAWYGAEIGDLYRVVFGSDSFGNTCGRDNGPIWIRSCNNEPRKKSSSKNSSFSAVDMDLIRGYMHDIRDISAYLLQTCFVALSKCTQILYLIPVFLKSKDVDFDNLLNCENISTLTSWAIGLGALAVPIFSISTLWCVWPRGKKMVRLFKGASLVNPGKFPLLKQSLV</sequence>
<keyword evidence="1" id="KW-0472">Membrane</keyword>
<evidence type="ECO:0000313" key="2">
    <source>
        <dbReference type="EMBL" id="KJH40526.1"/>
    </source>
</evidence>
<dbReference type="EMBL" id="KN717141">
    <property type="protein sequence ID" value="KJH40526.1"/>
    <property type="molecule type" value="Genomic_DNA"/>
</dbReference>
<name>A0A0D8XDK5_DICVI</name>
<reference evidence="2 3" key="1">
    <citation type="submission" date="2013-11" db="EMBL/GenBank/DDBJ databases">
        <title>Draft genome of the bovine lungworm Dictyocaulus viviparus.</title>
        <authorList>
            <person name="Mitreva M."/>
        </authorList>
    </citation>
    <scope>NUCLEOTIDE SEQUENCE [LARGE SCALE GENOMIC DNA]</scope>
    <source>
        <strain evidence="2 3">HannoverDv2000</strain>
    </source>
</reference>
<evidence type="ECO:0000256" key="1">
    <source>
        <dbReference type="SAM" id="Phobius"/>
    </source>
</evidence>
<keyword evidence="1" id="KW-0812">Transmembrane</keyword>
<dbReference type="OrthoDB" id="420519at2759"/>
<dbReference type="AlphaFoldDB" id="A0A0D8XDK5"/>
<proteinExistence type="predicted"/>
<organism evidence="2 3">
    <name type="scientific">Dictyocaulus viviparus</name>
    <name type="common">Bovine lungworm</name>
    <dbReference type="NCBI Taxonomy" id="29172"/>
    <lineage>
        <taxon>Eukaryota</taxon>
        <taxon>Metazoa</taxon>
        <taxon>Ecdysozoa</taxon>
        <taxon>Nematoda</taxon>
        <taxon>Chromadorea</taxon>
        <taxon>Rhabditida</taxon>
        <taxon>Rhabditina</taxon>
        <taxon>Rhabditomorpha</taxon>
        <taxon>Strongyloidea</taxon>
        <taxon>Metastrongylidae</taxon>
        <taxon>Dictyocaulus</taxon>
    </lineage>
</organism>
<keyword evidence="3" id="KW-1185">Reference proteome</keyword>
<reference evidence="3" key="2">
    <citation type="journal article" date="2016" name="Sci. Rep.">
        <title>Dictyocaulus viviparus genome, variome and transcriptome elucidate lungworm biology and support future intervention.</title>
        <authorList>
            <person name="McNulty S.N."/>
            <person name="Strube C."/>
            <person name="Rosa B.A."/>
            <person name="Martin J.C."/>
            <person name="Tyagi R."/>
            <person name="Choi Y.J."/>
            <person name="Wang Q."/>
            <person name="Hallsworth Pepin K."/>
            <person name="Zhang X."/>
            <person name="Ozersky P."/>
            <person name="Wilson R.K."/>
            <person name="Sternberg P.W."/>
            <person name="Gasser R.B."/>
            <person name="Mitreva M."/>
        </authorList>
    </citation>
    <scope>NUCLEOTIDE SEQUENCE [LARGE SCALE GENOMIC DNA]</scope>
    <source>
        <strain evidence="3">HannoverDv2000</strain>
    </source>
</reference>
<evidence type="ECO:0000313" key="3">
    <source>
        <dbReference type="Proteomes" id="UP000053766"/>
    </source>
</evidence>
<feature type="transmembrane region" description="Helical" evidence="1">
    <location>
        <begin position="89"/>
        <end position="112"/>
    </location>
</feature>
<gene>
    <name evidence="2" type="ORF">DICVIV_13514</name>
</gene>
<protein>
    <submittedName>
        <fullName evidence="2">Uncharacterized protein</fullName>
    </submittedName>
</protein>
<keyword evidence="1" id="KW-1133">Transmembrane helix</keyword>
<dbReference type="Proteomes" id="UP000053766">
    <property type="component" value="Unassembled WGS sequence"/>
</dbReference>
<accession>A0A0D8XDK5</accession>
<feature type="transmembrane region" description="Helical" evidence="1">
    <location>
        <begin position="132"/>
        <end position="155"/>
    </location>
</feature>